<dbReference type="EMBL" id="JACMSC010000004">
    <property type="protein sequence ID" value="KAG6524831.1"/>
    <property type="molecule type" value="Genomic_DNA"/>
</dbReference>
<dbReference type="PANTHER" id="PTHR36386">
    <property type="entry name" value="OS06G0683900 PROTEIN"/>
    <property type="match status" value="1"/>
</dbReference>
<reference evidence="2 3" key="1">
    <citation type="submission" date="2020-08" db="EMBL/GenBank/DDBJ databases">
        <title>Plant Genome Project.</title>
        <authorList>
            <person name="Zhang R.-G."/>
        </authorList>
    </citation>
    <scope>NUCLEOTIDE SEQUENCE [LARGE SCALE GENOMIC DNA]</scope>
    <source>
        <tissue evidence="2">Rhizome</tissue>
    </source>
</reference>
<proteinExistence type="predicted"/>
<name>A0A8J5HHR7_ZINOF</name>
<dbReference type="AlphaFoldDB" id="A0A8J5HHR7"/>
<sequence length="554" mass="60311">MQLTLCWDSIARFNNGSLSLEGKELNFIKIWCSTYPSHFIMAKLQALSTSQSSRLLIPKLIWDNAAFDDGGSASKVSSVPAPPPPLREVSTNASGPQDLDPCKENRGPEAIDLLLDAALPKKAASRVAFAEVEEISLDDEIVRIEEMIARLSSRLEALRVKKADRDARGRPRGRIVPAKFMDPCTPALKRMDREMEATPASARNRRRAVSLGPLEILATPARSMNPRPSPAKNIWPSALKKKTEEPIAKADRRGDSFKLIQLGKATGTLLDLGKLENIEEDKETKRAINTNPKSQQPATARKMIPDAKKTVATPGNPSNRRRAVSLGPAEIVASARSRRQNNQQEHTAEKAVKLDNQPKRSSSIGPASPKPSVSAKKAVTMGASKAAIRPKAPFQDNKNSTSCNRPSKAAKARVVPSRYNSAGTRTTGEKQGNKRGKWSLPELSRGTGSSSRLTPANKRSQGSELEDQMKLDSQISDDLEDHTSPESIMKLAAILPKIKASRCNTESPRDSGCAKRASELVGRKPFFSASEDDVLNSPGQALTVLEDLFAEQQP</sequence>
<evidence type="ECO:0000313" key="3">
    <source>
        <dbReference type="Proteomes" id="UP000734854"/>
    </source>
</evidence>
<protein>
    <submittedName>
        <fullName evidence="2">Uncharacterized protein</fullName>
    </submittedName>
</protein>
<feature type="region of interest" description="Disordered" evidence="1">
    <location>
        <begin position="73"/>
        <end position="105"/>
    </location>
</feature>
<feature type="compositionally biased region" description="Basic and acidic residues" evidence="1">
    <location>
        <begin position="346"/>
        <end position="358"/>
    </location>
</feature>
<feature type="compositionally biased region" description="Polar residues" evidence="1">
    <location>
        <begin position="446"/>
        <end position="463"/>
    </location>
</feature>
<gene>
    <name evidence="2" type="ORF">ZIOFF_014775</name>
</gene>
<organism evidence="2 3">
    <name type="scientific">Zingiber officinale</name>
    <name type="common">Ginger</name>
    <name type="synonym">Amomum zingiber</name>
    <dbReference type="NCBI Taxonomy" id="94328"/>
    <lineage>
        <taxon>Eukaryota</taxon>
        <taxon>Viridiplantae</taxon>
        <taxon>Streptophyta</taxon>
        <taxon>Embryophyta</taxon>
        <taxon>Tracheophyta</taxon>
        <taxon>Spermatophyta</taxon>
        <taxon>Magnoliopsida</taxon>
        <taxon>Liliopsida</taxon>
        <taxon>Zingiberales</taxon>
        <taxon>Zingiberaceae</taxon>
        <taxon>Zingiber</taxon>
    </lineage>
</organism>
<keyword evidence="3" id="KW-1185">Reference proteome</keyword>
<accession>A0A8J5HHR7</accession>
<feature type="compositionally biased region" description="Polar residues" evidence="1">
    <location>
        <begin position="396"/>
        <end position="405"/>
    </location>
</feature>
<dbReference type="Proteomes" id="UP000734854">
    <property type="component" value="Unassembled WGS sequence"/>
</dbReference>
<evidence type="ECO:0000313" key="2">
    <source>
        <dbReference type="EMBL" id="KAG6524831.1"/>
    </source>
</evidence>
<feature type="region of interest" description="Disordered" evidence="1">
    <location>
        <begin position="283"/>
        <end position="481"/>
    </location>
</feature>
<comment type="caution">
    <text evidence="2">The sequence shown here is derived from an EMBL/GenBank/DDBJ whole genome shotgun (WGS) entry which is preliminary data.</text>
</comment>
<evidence type="ECO:0000256" key="1">
    <source>
        <dbReference type="SAM" id="MobiDB-lite"/>
    </source>
</evidence>
<feature type="compositionally biased region" description="Polar residues" evidence="1">
    <location>
        <begin position="287"/>
        <end position="298"/>
    </location>
</feature>
<dbReference type="PANTHER" id="PTHR36386:SF1">
    <property type="entry name" value="OS06G0683900 PROTEIN"/>
    <property type="match status" value="1"/>
</dbReference>